<sequence>MPGYVCWTKHGELGVLEGEDDEEEEDNIDLMQFNSFADTLMGDANDEDNTDALAQMLHDAKEDCDNERY</sequence>
<proteinExistence type="predicted"/>
<dbReference type="Proteomes" id="UP001341281">
    <property type="component" value="Chromosome 08"/>
</dbReference>
<keyword evidence="2" id="KW-1185">Reference proteome</keyword>
<protein>
    <submittedName>
        <fullName evidence="1">Uncharacterized protein</fullName>
    </submittedName>
</protein>
<name>A0AAQ3UCN9_PASNO</name>
<accession>A0AAQ3UCN9</accession>
<reference evidence="1 2" key="1">
    <citation type="submission" date="2024-02" db="EMBL/GenBank/DDBJ databases">
        <title>High-quality chromosome-scale genome assembly of Pensacola bahiagrass (Paspalum notatum Flugge var. saurae).</title>
        <authorList>
            <person name="Vega J.M."/>
            <person name="Podio M."/>
            <person name="Orjuela J."/>
            <person name="Siena L.A."/>
            <person name="Pessino S.C."/>
            <person name="Combes M.C."/>
            <person name="Mariac C."/>
            <person name="Albertini E."/>
            <person name="Pupilli F."/>
            <person name="Ortiz J.P.A."/>
            <person name="Leblanc O."/>
        </authorList>
    </citation>
    <scope>NUCLEOTIDE SEQUENCE [LARGE SCALE GENOMIC DNA]</scope>
    <source>
        <strain evidence="1">R1</strain>
        <tissue evidence="1">Leaf</tissue>
    </source>
</reference>
<dbReference type="AlphaFoldDB" id="A0AAQ3UCN9"/>
<evidence type="ECO:0000313" key="1">
    <source>
        <dbReference type="EMBL" id="WVZ88999.1"/>
    </source>
</evidence>
<evidence type="ECO:0000313" key="2">
    <source>
        <dbReference type="Proteomes" id="UP001341281"/>
    </source>
</evidence>
<dbReference type="EMBL" id="CP144752">
    <property type="protein sequence ID" value="WVZ88999.1"/>
    <property type="molecule type" value="Genomic_DNA"/>
</dbReference>
<gene>
    <name evidence="1" type="ORF">U9M48_035464</name>
</gene>
<organism evidence="1 2">
    <name type="scientific">Paspalum notatum var. saurae</name>
    <dbReference type="NCBI Taxonomy" id="547442"/>
    <lineage>
        <taxon>Eukaryota</taxon>
        <taxon>Viridiplantae</taxon>
        <taxon>Streptophyta</taxon>
        <taxon>Embryophyta</taxon>
        <taxon>Tracheophyta</taxon>
        <taxon>Spermatophyta</taxon>
        <taxon>Magnoliopsida</taxon>
        <taxon>Liliopsida</taxon>
        <taxon>Poales</taxon>
        <taxon>Poaceae</taxon>
        <taxon>PACMAD clade</taxon>
        <taxon>Panicoideae</taxon>
        <taxon>Andropogonodae</taxon>
        <taxon>Paspaleae</taxon>
        <taxon>Paspalinae</taxon>
        <taxon>Paspalum</taxon>
    </lineage>
</organism>